<name>A0A2I9D6U4_9DEIO</name>
<evidence type="ECO:0000313" key="2">
    <source>
        <dbReference type="EMBL" id="GBF06446.1"/>
    </source>
</evidence>
<organism evidence="2 3">
    <name type="scientific">Deinococcus aerius</name>
    <dbReference type="NCBI Taxonomy" id="200253"/>
    <lineage>
        <taxon>Bacteria</taxon>
        <taxon>Thermotogati</taxon>
        <taxon>Deinococcota</taxon>
        <taxon>Deinococci</taxon>
        <taxon>Deinococcales</taxon>
        <taxon>Deinococcaceae</taxon>
        <taxon>Deinococcus</taxon>
    </lineage>
</organism>
<evidence type="ECO:0000313" key="3">
    <source>
        <dbReference type="Proteomes" id="UP000236569"/>
    </source>
</evidence>
<keyword evidence="3" id="KW-1185">Reference proteome</keyword>
<accession>A0A2I9D6U4</accession>
<protein>
    <submittedName>
        <fullName evidence="2">Uncharacterized protein</fullName>
    </submittedName>
</protein>
<dbReference type="AlphaFoldDB" id="A0A2I9D6U4"/>
<feature type="compositionally biased region" description="Basic and acidic residues" evidence="1">
    <location>
        <begin position="50"/>
        <end position="77"/>
    </location>
</feature>
<gene>
    <name evidence="2" type="ORF">DAERI_090032</name>
</gene>
<dbReference type="Proteomes" id="UP000236569">
    <property type="component" value="Unassembled WGS sequence"/>
</dbReference>
<reference evidence="3" key="1">
    <citation type="submission" date="2018-01" db="EMBL/GenBank/DDBJ databases">
        <title>Draft Genome Sequence of the Radioresistant Bacterium Deinococcus aerius TR0125, Isolated from the Higher Atmosphere above Japan.</title>
        <authorList>
            <person name="Satoh K."/>
            <person name="Arai H."/>
            <person name="Sanzen T."/>
            <person name="Kawaguchi Y."/>
            <person name="Hayashi H."/>
            <person name="Yokobori S."/>
            <person name="Yamagishi A."/>
            <person name="Oono Y."/>
            <person name="Narumi I."/>
        </authorList>
    </citation>
    <scope>NUCLEOTIDE SEQUENCE [LARGE SCALE GENOMIC DNA]</scope>
    <source>
        <strain evidence="3">TR0125</strain>
    </source>
</reference>
<evidence type="ECO:0000256" key="1">
    <source>
        <dbReference type="SAM" id="MobiDB-lite"/>
    </source>
</evidence>
<feature type="region of interest" description="Disordered" evidence="1">
    <location>
        <begin position="43"/>
        <end position="77"/>
    </location>
</feature>
<comment type="caution">
    <text evidence="2">The sequence shown here is derived from an EMBL/GenBank/DDBJ whole genome shotgun (WGS) entry which is preliminary data.</text>
</comment>
<dbReference type="EMBL" id="BFAG01000009">
    <property type="protein sequence ID" value="GBF06446.1"/>
    <property type="molecule type" value="Genomic_DNA"/>
</dbReference>
<feature type="compositionally biased region" description="Polar residues" evidence="1">
    <location>
        <begin position="1"/>
        <end position="11"/>
    </location>
</feature>
<sequence length="77" mass="7795">MSPGLTVTVSPLTAEESPVGAGPTGLGAVPAACAKETAPIRIRRLGNTGARKEWGMGEDSQGAKDTRKGPPERGTHG</sequence>
<feature type="region of interest" description="Disordered" evidence="1">
    <location>
        <begin position="1"/>
        <end position="29"/>
    </location>
</feature>
<proteinExistence type="predicted"/>